<dbReference type="GO" id="GO:0006654">
    <property type="term" value="P:phosphatidic acid biosynthetic process"/>
    <property type="evidence" value="ECO:0007669"/>
    <property type="project" value="TreeGrafter"/>
</dbReference>
<sequence length="253" mass="28773">MIRAFFCISEIVLFLVLGLPLLGVLWIWKQFDSKRASELGQRCGAGALRLITRTALGREKLTVRGLEHIPEEGGVLFVSNHRSFFDIITSYPVLPKQTGFIAKDGLWKVPSLRRWMQLLNCQFLNRRDIRQGVEVIKRAAELTEKGTSVWICPEGTRNPNPDNTTLLDFHEASFKIAERSGCPIVPVAFYGTDRLWEAQFPKVRPYPVTIEFGEAFTVKELGPEWKKKTGAYTAARIREMLVQEEARRLHGGT</sequence>
<dbReference type="PANTHER" id="PTHR10434">
    <property type="entry name" value="1-ACYL-SN-GLYCEROL-3-PHOSPHATE ACYLTRANSFERASE"/>
    <property type="match status" value="1"/>
</dbReference>
<dbReference type="Pfam" id="PF01553">
    <property type="entry name" value="Acyltransferase"/>
    <property type="match status" value="1"/>
</dbReference>
<dbReference type="PANTHER" id="PTHR10434:SF11">
    <property type="entry name" value="1-ACYL-SN-GLYCEROL-3-PHOSPHATE ACYLTRANSFERASE"/>
    <property type="match status" value="1"/>
</dbReference>
<accession>A0AAE3VAX0</accession>
<evidence type="ECO:0000256" key="3">
    <source>
        <dbReference type="SAM" id="Phobius"/>
    </source>
</evidence>
<feature type="domain" description="Phospholipid/glycerol acyltransferase" evidence="4">
    <location>
        <begin position="75"/>
        <end position="192"/>
    </location>
</feature>
<comment type="caution">
    <text evidence="5">The sequence shown here is derived from an EMBL/GenBank/DDBJ whole genome shotgun (WGS) entry which is preliminary data.</text>
</comment>
<reference evidence="5" key="1">
    <citation type="submission" date="2023-07" db="EMBL/GenBank/DDBJ databases">
        <title>Genomic Encyclopedia of Type Strains, Phase IV (KMG-IV): sequencing the most valuable type-strain genomes for metagenomic binning, comparative biology and taxonomic classification.</title>
        <authorList>
            <person name="Goeker M."/>
        </authorList>
    </citation>
    <scope>NUCLEOTIDE SEQUENCE</scope>
    <source>
        <strain evidence="5">DSM 19659</strain>
    </source>
</reference>
<dbReference type="SUPFAM" id="SSF69593">
    <property type="entry name" value="Glycerol-3-phosphate (1)-acyltransferase"/>
    <property type="match status" value="1"/>
</dbReference>
<protein>
    <submittedName>
        <fullName evidence="5">1-acyl-sn-glycerol-3-phosphate acyltransferase</fullName>
        <ecNumber evidence="5">2.3.1.51</ecNumber>
    </submittedName>
</protein>
<dbReference type="EC" id="2.3.1.51" evidence="5"/>
<keyword evidence="3" id="KW-0472">Membrane</keyword>
<proteinExistence type="predicted"/>
<evidence type="ECO:0000259" key="4">
    <source>
        <dbReference type="SMART" id="SM00563"/>
    </source>
</evidence>
<dbReference type="AlphaFoldDB" id="A0AAE3VAX0"/>
<evidence type="ECO:0000256" key="1">
    <source>
        <dbReference type="ARBA" id="ARBA00022679"/>
    </source>
</evidence>
<evidence type="ECO:0000313" key="6">
    <source>
        <dbReference type="Proteomes" id="UP001241537"/>
    </source>
</evidence>
<dbReference type="CDD" id="cd07989">
    <property type="entry name" value="LPLAT_AGPAT-like"/>
    <property type="match status" value="1"/>
</dbReference>
<keyword evidence="3" id="KW-0812">Transmembrane</keyword>
<dbReference type="EMBL" id="JAUSTO010000010">
    <property type="protein sequence ID" value="MDQ0152969.1"/>
    <property type="molecule type" value="Genomic_DNA"/>
</dbReference>
<keyword evidence="3" id="KW-1133">Transmembrane helix</keyword>
<organism evidence="5 6">
    <name type="scientific">Moryella indoligenes</name>
    <dbReference type="NCBI Taxonomy" id="371674"/>
    <lineage>
        <taxon>Bacteria</taxon>
        <taxon>Bacillati</taxon>
        <taxon>Bacillota</taxon>
        <taxon>Clostridia</taxon>
        <taxon>Lachnospirales</taxon>
        <taxon>Lachnospiraceae</taxon>
        <taxon>Moryella</taxon>
    </lineage>
</organism>
<keyword evidence="2 5" id="KW-0012">Acyltransferase</keyword>
<keyword evidence="1 5" id="KW-0808">Transferase</keyword>
<feature type="transmembrane region" description="Helical" evidence="3">
    <location>
        <begin position="7"/>
        <end position="28"/>
    </location>
</feature>
<dbReference type="SMART" id="SM00563">
    <property type="entry name" value="PlsC"/>
    <property type="match status" value="1"/>
</dbReference>
<dbReference type="RefSeq" id="WP_106611323.1">
    <property type="nucleotide sequence ID" value="NZ_JAUSTO010000010.1"/>
</dbReference>
<dbReference type="InterPro" id="IPR002123">
    <property type="entry name" value="Plipid/glycerol_acylTrfase"/>
</dbReference>
<gene>
    <name evidence="5" type="ORF">J2S20_001675</name>
</gene>
<name>A0AAE3VAX0_9FIRM</name>
<evidence type="ECO:0000256" key="2">
    <source>
        <dbReference type="ARBA" id="ARBA00023315"/>
    </source>
</evidence>
<keyword evidence="6" id="KW-1185">Reference proteome</keyword>
<dbReference type="Proteomes" id="UP001241537">
    <property type="component" value="Unassembled WGS sequence"/>
</dbReference>
<dbReference type="GO" id="GO:0003841">
    <property type="term" value="F:1-acylglycerol-3-phosphate O-acyltransferase activity"/>
    <property type="evidence" value="ECO:0007669"/>
    <property type="project" value="UniProtKB-EC"/>
</dbReference>
<evidence type="ECO:0000313" key="5">
    <source>
        <dbReference type="EMBL" id="MDQ0152969.1"/>
    </source>
</evidence>